<keyword evidence="5 6" id="KW-0472">Membrane</keyword>
<accession>A0ABU2NP90</accession>
<feature type="transmembrane region" description="Helical" evidence="6">
    <location>
        <begin position="171"/>
        <end position="196"/>
    </location>
</feature>
<dbReference type="InterPro" id="IPR003838">
    <property type="entry name" value="ABC3_permease_C"/>
</dbReference>
<keyword evidence="9" id="KW-1185">Reference proteome</keyword>
<dbReference type="Pfam" id="PF02687">
    <property type="entry name" value="FtsX"/>
    <property type="match status" value="2"/>
</dbReference>
<organism evidence="8 9">
    <name type="scientific">Streptomyces hazeniae</name>
    <dbReference type="NCBI Taxonomy" id="3075538"/>
    <lineage>
        <taxon>Bacteria</taxon>
        <taxon>Bacillati</taxon>
        <taxon>Actinomycetota</taxon>
        <taxon>Actinomycetes</taxon>
        <taxon>Kitasatosporales</taxon>
        <taxon>Streptomycetaceae</taxon>
        <taxon>Streptomyces</taxon>
    </lineage>
</organism>
<dbReference type="RefSeq" id="WP_311672627.1">
    <property type="nucleotide sequence ID" value="NZ_JAVREQ010000005.1"/>
</dbReference>
<gene>
    <name evidence="8" type="ORF">RM572_08415</name>
</gene>
<keyword evidence="4 6" id="KW-1133">Transmembrane helix</keyword>
<evidence type="ECO:0000256" key="1">
    <source>
        <dbReference type="ARBA" id="ARBA00004651"/>
    </source>
</evidence>
<feature type="transmembrane region" description="Helical" evidence="6">
    <location>
        <begin position="365"/>
        <end position="386"/>
    </location>
</feature>
<feature type="domain" description="ABC3 transporter permease C-terminal" evidence="7">
    <location>
        <begin position="81"/>
        <end position="195"/>
    </location>
</feature>
<keyword evidence="3 6" id="KW-0812">Transmembrane</keyword>
<evidence type="ECO:0000256" key="6">
    <source>
        <dbReference type="SAM" id="Phobius"/>
    </source>
</evidence>
<feature type="domain" description="ABC3 transporter permease C-terminal" evidence="7">
    <location>
        <begin position="369"/>
        <end position="437"/>
    </location>
</feature>
<dbReference type="EMBL" id="JAVREQ010000005">
    <property type="protein sequence ID" value="MDT0378796.1"/>
    <property type="molecule type" value="Genomic_DNA"/>
</dbReference>
<feature type="transmembrane region" description="Helical" evidence="6">
    <location>
        <begin position="78"/>
        <end position="97"/>
    </location>
</feature>
<proteinExistence type="predicted"/>
<protein>
    <submittedName>
        <fullName evidence="8">FtsX-like permease family protein</fullName>
    </submittedName>
</protein>
<evidence type="ECO:0000313" key="8">
    <source>
        <dbReference type="EMBL" id="MDT0378796.1"/>
    </source>
</evidence>
<feature type="transmembrane region" description="Helical" evidence="6">
    <location>
        <begin position="129"/>
        <end position="151"/>
    </location>
</feature>
<feature type="transmembrane region" description="Helical" evidence="6">
    <location>
        <begin position="21"/>
        <end position="47"/>
    </location>
</feature>
<evidence type="ECO:0000256" key="2">
    <source>
        <dbReference type="ARBA" id="ARBA00022475"/>
    </source>
</evidence>
<reference evidence="9" key="1">
    <citation type="submission" date="2023-07" db="EMBL/GenBank/DDBJ databases">
        <title>30 novel species of actinomycetes from the DSMZ collection.</title>
        <authorList>
            <person name="Nouioui I."/>
        </authorList>
    </citation>
    <scope>NUCLEOTIDE SEQUENCE [LARGE SCALE GENOMIC DNA]</scope>
    <source>
        <strain evidence="9">DSM 42041</strain>
    </source>
</reference>
<evidence type="ECO:0000256" key="4">
    <source>
        <dbReference type="ARBA" id="ARBA00022989"/>
    </source>
</evidence>
<evidence type="ECO:0000313" key="9">
    <source>
        <dbReference type="Proteomes" id="UP001183414"/>
    </source>
</evidence>
<evidence type="ECO:0000256" key="5">
    <source>
        <dbReference type="ARBA" id="ARBA00023136"/>
    </source>
</evidence>
<feature type="transmembrane region" description="Helical" evidence="6">
    <location>
        <begin position="217"/>
        <end position="237"/>
    </location>
</feature>
<name>A0ABU2NP90_9ACTN</name>
<evidence type="ECO:0000259" key="7">
    <source>
        <dbReference type="Pfam" id="PF02687"/>
    </source>
</evidence>
<dbReference type="Proteomes" id="UP001183414">
    <property type="component" value="Unassembled WGS sequence"/>
</dbReference>
<feature type="transmembrane region" description="Helical" evidence="6">
    <location>
        <begin position="249"/>
        <end position="271"/>
    </location>
</feature>
<comment type="caution">
    <text evidence="8">The sequence shown here is derived from an EMBL/GenBank/DDBJ whole genome shotgun (WGS) entry which is preliminary data.</text>
</comment>
<feature type="transmembrane region" description="Helical" evidence="6">
    <location>
        <begin position="303"/>
        <end position="322"/>
    </location>
</feature>
<sequence length="461" mass="47233">MRELKPAALLRLALAGTRTDTLRAALTAFGAALGGLAALCAATVLAIDPPGPFGAARPGSAQHYSSALLRQPGLRPGVVLALLMMTLPVLALLGQCARIGAPARDRRLAAVRLAGATPRQARVIAATETGLAALAGTVAGLGVFLVLRVVLHDPGPDGRLPFPTDVLPSPPAFGAVLLGLPGLAALTAVVLLRRAVVSPLGVTRRARRRGAPRPWPAALIALGLALATLAQFTPLLALDRPAGPPVGVALFALLGGGICCVLGVVLGAGWITHTAGRVLHRYARGPAALVASRRLREDPWSGSRAFAAVLTCVVVGAVAAGVRELFEALVAARIEVQRRSDIRAGREPTGLGGSDADFYLGTMDLVQVAVLLSLVVATLGLIAALAEGVVSRRGAHAALAATGVPRRVLRRVVAWQTFAPLVPATALALTVGTLLARGYGHEYEALGSKPSFHVVREAAVP</sequence>
<comment type="subcellular location">
    <subcellularLocation>
        <location evidence="1">Cell membrane</location>
        <topology evidence="1">Multi-pass membrane protein</topology>
    </subcellularLocation>
</comment>
<keyword evidence="2" id="KW-1003">Cell membrane</keyword>
<evidence type="ECO:0000256" key="3">
    <source>
        <dbReference type="ARBA" id="ARBA00022692"/>
    </source>
</evidence>